<evidence type="ECO:0000313" key="5">
    <source>
        <dbReference type="Proteomes" id="UP001233999"/>
    </source>
</evidence>
<name>A0AAD8EAH6_DIPPU</name>
<dbReference type="AlphaFoldDB" id="A0AAD8EAH6"/>
<comment type="subcellular location">
    <subcellularLocation>
        <location evidence="1">Membrane</location>
    </subcellularLocation>
</comment>
<evidence type="ECO:0000256" key="1">
    <source>
        <dbReference type="ARBA" id="ARBA00004370"/>
    </source>
</evidence>
<dbReference type="GO" id="GO:0016020">
    <property type="term" value="C:membrane"/>
    <property type="evidence" value="ECO:0007669"/>
    <property type="project" value="UniProtKB-SubCell"/>
</dbReference>
<sequence length="59" mass="6352">MSEKEIMDDTLRPVLPEASQSNIVEVAEKKAVSPLKYFLSGGFGGFCTVVAGHPLDTIK</sequence>
<dbReference type="SUPFAM" id="SSF103506">
    <property type="entry name" value="Mitochondrial carrier"/>
    <property type="match status" value="1"/>
</dbReference>
<reference evidence="4" key="1">
    <citation type="journal article" date="2023" name="IScience">
        <title>Live-bearing cockroach genome reveals convergent evolutionary mechanisms linked to viviparity in insects and beyond.</title>
        <authorList>
            <person name="Fouks B."/>
            <person name="Harrison M.C."/>
            <person name="Mikhailova A.A."/>
            <person name="Marchal E."/>
            <person name="English S."/>
            <person name="Carruthers M."/>
            <person name="Jennings E.C."/>
            <person name="Chiamaka E.L."/>
            <person name="Frigard R.A."/>
            <person name="Pippel M."/>
            <person name="Attardo G.M."/>
            <person name="Benoit J.B."/>
            <person name="Bornberg-Bauer E."/>
            <person name="Tobe S.S."/>
        </authorList>
    </citation>
    <scope>NUCLEOTIDE SEQUENCE</scope>
    <source>
        <strain evidence="4">Stay&amp;Tobe</strain>
    </source>
</reference>
<proteinExistence type="predicted"/>
<dbReference type="EMBL" id="JASPKZ010007766">
    <property type="protein sequence ID" value="KAJ9582687.1"/>
    <property type="molecule type" value="Genomic_DNA"/>
</dbReference>
<accession>A0AAD8EAH6</accession>
<feature type="non-terminal residue" evidence="4">
    <location>
        <position position="59"/>
    </location>
</feature>
<keyword evidence="3" id="KW-0472">Membrane</keyword>
<protein>
    <submittedName>
        <fullName evidence="4">Uncharacterized protein</fullName>
    </submittedName>
</protein>
<organism evidence="4 5">
    <name type="scientific">Diploptera punctata</name>
    <name type="common">Pacific beetle cockroach</name>
    <dbReference type="NCBI Taxonomy" id="6984"/>
    <lineage>
        <taxon>Eukaryota</taxon>
        <taxon>Metazoa</taxon>
        <taxon>Ecdysozoa</taxon>
        <taxon>Arthropoda</taxon>
        <taxon>Hexapoda</taxon>
        <taxon>Insecta</taxon>
        <taxon>Pterygota</taxon>
        <taxon>Neoptera</taxon>
        <taxon>Polyneoptera</taxon>
        <taxon>Dictyoptera</taxon>
        <taxon>Blattodea</taxon>
        <taxon>Blaberoidea</taxon>
        <taxon>Blaberidae</taxon>
        <taxon>Diplopterinae</taxon>
        <taxon>Diploptera</taxon>
    </lineage>
</organism>
<gene>
    <name evidence="4" type="ORF">L9F63_022970</name>
</gene>
<keyword evidence="5" id="KW-1185">Reference proteome</keyword>
<evidence type="ECO:0000313" key="4">
    <source>
        <dbReference type="EMBL" id="KAJ9582687.1"/>
    </source>
</evidence>
<evidence type="ECO:0000256" key="2">
    <source>
        <dbReference type="ARBA" id="ARBA00022692"/>
    </source>
</evidence>
<reference evidence="4" key="2">
    <citation type="submission" date="2023-05" db="EMBL/GenBank/DDBJ databases">
        <authorList>
            <person name="Fouks B."/>
        </authorList>
    </citation>
    <scope>NUCLEOTIDE SEQUENCE</scope>
    <source>
        <strain evidence="4">Stay&amp;Tobe</strain>
        <tissue evidence="4">Testes</tissue>
    </source>
</reference>
<evidence type="ECO:0000256" key="3">
    <source>
        <dbReference type="ARBA" id="ARBA00023136"/>
    </source>
</evidence>
<comment type="caution">
    <text evidence="4">The sequence shown here is derived from an EMBL/GenBank/DDBJ whole genome shotgun (WGS) entry which is preliminary data.</text>
</comment>
<dbReference type="InterPro" id="IPR023395">
    <property type="entry name" value="MCP_dom_sf"/>
</dbReference>
<dbReference type="Proteomes" id="UP001233999">
    <property type="component" value="Unassembled WGS sequence"/>
</dbReference>
<keyword evidence="2" id="KW-0812">Transmembrane</keyword>